<keyword evidence="1" id="KW-0472">Membrane</keyword>
<accession>A0ABW0E817</accession>
<evidence type="ECO:0000313" key="4">
    <source>
        <dbReference type="Proteomes" id="UP001596161"/>
    </source>
</evidence>
<comment type="caution">
    <text evidence="3">The sequence shown here is derived from an EMBL/GenBank/DDBJ whole genome shotgun (WGS) entry which is preliminary data.</text>
</comment>
<feature type="chain" id="PRO_5045377916" evidence="2">
    <location>
        <begin position="27"/>
        <end position="79"/>
    </location>
</feature>
<keyword evidence="4" id="KW-1185">Reference proteome</keyword>
<dbReference type="Proteomes" id="UP001596161">
    <property type="component" value="Unassembled WGS sequence"/>
</dbReference>
<dbReference type="EMBL" id="JBHSKT010000004">
    <property type="protein sequence ID" value="MFC5270512.1"/>
    <property type="molecule type" value="Genomic_DNA"/>
</dbReference>
<protein>
    <submittedName>
        <fullName evidence="3">CcmD family protein</fullName>
    </submittedName>
</protein>
<dbReference type="Pfam" id="PF20077">
    <property type="entry name" value="CcmD_alt"/>
    <property type="match status" value="1"/>
</dbReference>
<keyword evidence="1" id="KW-1133">Transmembrane helix</keyword>
<sequence length="79" mass="8888">MKTLKNIVVRSLLFLLMALGITPAFAQNPNEIEMADKLRADGKIYVVVAVLTVMLIGLLIFLFMIDRKIGRLERQTGIK</sequence>
<name>A0ABW0E817_9BACT</name>
<keyword evidence="2" id="KW-0732">Signal</keyword>
<gene>
    <name evidence="3" type="ORF">ACFPIB_07825</name>
</gene>
<evidence type="ECO:0000256" key="1">
    <source>
        <dbReference type="SAM" id="Phobius"/>
    </source>
</evidence>
<keyword evidence="1" id="KW-0812">Transmembrane</keyword>
<dbReference type="RefSeq" id="WP_378016882.1">
    <property type="nucleotide sequence ID" value="NZ_JBHSKT010000004.1"/>
</dbReference>
<evidence type="ECO:0000256" key="2">
    <source>
        <dbReference type="SAM" id="SignalP"/>
    </source>
</evidence>
<proteinExistence type="predicted"/>
<evidence type="ECO:0000313" key="3">
    <source>
        <dbReference type="EMBL" id="MFC5270512.1"/>
    </source>
</evidence>
<feature type="transmembrane region" description="Helical" evidence="1">
    <location>
        <begin position="42"/>
        <end position="65"/>
    </location>
</feature>
<feature type="signal peptide" evidence="2">
    <location>
        <begin position="1"/>
        <end position="26"/>
    </location>
</feature>
<reference evidence="4" key="1">
    <citation type="journal article" date="2019" name="Int. J. Syst. Evol. Microbiol.">
        <title>The Global Catalogue of Microorganisms (GCM) 10K type strain sequencing project: providing services to taxonomists for standard genome sequencing and annotation.</title>
        <authorList>
            <consortium name="The Broad Institute Genomics Platform"/>
            <consortium name="The Broad Institute Genome Sequencing Center for Infectious Disease"/>
            <person name="Wu L."/>
            <person name="Ma J."/>
        </authorList>
    </citation>
    <scope>NUCLEOTIDE SEQUENCE [LARGE SCALE GENOMIC DNA]</scope>
    <source>
        <strain evidence="4">KACC 12602</strain>
    </source>
</reference>
<organism evidence="3 4">
    <name type="scientific">Adhaeribacter terreus</name>
    <dbReference type="NCBI Taxonomy" id="529703"/>
    <lineage>
        <taxon>Bacteria</taxon>
        <taxon>Pseudomonadati</taxon>
        <taxon>Bacteroidota</taxon>
        <taxon>Cytophagia</taxon>
        <taxon>Cytophagales</taxon>
        <taxon>Hymenobacteraceae</taxon>
        <taxon>Adhaeribacter</taxon>
    </lineage>
</organism>